<dbReference type="CDD" id="cd07557">
    <property type="entry name" value="trimeric_dUTPase"/>
    <property type="match status" value="1"/>
</dbReference>
<feature type="domain" description="dUTPase-like" evidence="5">
    <location>
        <begin position="20"/>
        <end position="149"/>
    </location>
</feature>
<evidence type="ECO:0000256" key="1">
    <source>
        <dbReference type="ARBA" id="ARBA00006581"/>
    </source>
</evidence>
<dbReference type="GO" id="GO:0000287">
    <property type="term" value="F:magnesium ion binding"/>
    <property type="evidence" value="ECO:0007669"/>
    <property type="project" value="InterPro"/>
</dbReference>
<reference evidence="6" key="1">
    <citation type="journal article" date="2021" name="Proc. Natl. Acad. Sci. U.S.A.">
        <title>A Catalog of Tens of Thousands of Viruses from Human Metagenomes Reveals Hidden Associations with Chronic Diseases.</title>
        <authorList>
            <person name="Tisza M.J."/>
            <person name="Buck C.B."/>
        </authorList>
    </citation>
    <scope>NUCLEOTIDE SEQUENCE</scope>
    <source>
        <strain evidence="6">CtgN495</strain>
    </source>
</reference>
<dbReference type="InterPro" id="IPR033704">
    <property type="entry name" value="dUTPase_trimeric"/>
</dbReference>
<dbReference type="NCBIfam" id="NF001862">
    <property type="entry name" value="PRK00601.1"/>
    <property type="match status" value="1"/>
</dbReference>
<keyword evidence="3" id="KW-0378">Hydrolase</keyword>
<evidence type="ECO:0000259" key="5">
    <source>
        <dbReference type="Pfam" id="PF00692"/>
    </source>
</evidence>
<proteinExistence type="inferred from homology"/>
<evidence type="ECO:0000256" key="3">
    <source>
        <dbReference type="ARBA" id="ARBA00022801"/>
    </source>
</evidence>
<evidence type="ECO:0000313" key="6">
    <source>
        <dbReference type="EMBL" id="DAF92117.1"/>
    </source>
</evidence>
<accession>A0A8S5UCB1</accession>
<protein>
    <recommendedName>
        <fullName evidence="2">dUTP diphosphatase</fullName>
        <ecNumber evidence="2">3.6.1.23</ecNumber>
    </recommendedName>
</protein>
<evidence type="ECO:0000256" key="4">
    <source>
        <dbReference type="ARBA" id="ARBA00023080"/>
    </source>
</evidence>
<keyword evidence="4" id="KW-0546">Nucleotide metabolism</keyword>
<dbReference type="Pfam" id="PF00692">
    <property type="entry name" value="dUTPase"/>
    <property type="match status" value="1"/>
</dbReference>
<dbReference type="SUPFAM" id="SSF51283">
    <property type="entry name" value="dUTPase-like"/>
    <property type="match status" value="1"/>
</dbReference>
<dbReference type="InterPro" id="IPR029054">
    <property type="entry name" value="dUTPase-like"/>
</dbReference>
<name>A0A8S5UCB1_9CAUD</name>
<dbReference type="NCBIfam" id="TIGR00576">
    <property type="entry name" value="dut"/>
    <property type="match status" value="1"/>
</dbReference>
<dbReference type="InterPro" id="IPR008181">
    <property type="entry name" value="dUTPase"/>
</dbReference>
<dbReference type="EMBL" id="BK016063">
    <property type="protein sequence ID" value="DAF92117.1"/>
    <property type="molecule type" value="Genomic_DNA"/>
</dbReference>
<dbReference type="InterPro" id="IPR036157">
    <property type="entry name" value="dUTPase-like_sf"/>
</dbReference>
<dbReference type="GO" id="GO:0046081">
    <property type="term" value="P:dUTP catabolic process"/>
    <property type="evidence" value="ECO:0007669"/>
    <property type="project" value="InterPro"/>
</dbReference>
<dbReference type="PANTHER" id="PTHR11241">
    <property type="entry name" value="DEOXYURIDINE 5'-TRIPHOSPHATE NUCLEOTIDOHYDROLASE"/>
    <property type="match status" value="1"/>
</dbReference>
<dbReference type="GO" id="GO:0006226">
    <property type="term" value="P:dUMP biosynthetic process"/>
    <property type="evidence" value="ECO:0007669"/>
    <property type="project" value="InterPro"/>
</dbReference>
<dbReference type="GO" id="GO:0004170">
    <property type="term" value="F:dUTP diphosphatase activity"/>
    <property type="evidence" value="ECO:0007669"/>
    <property type="project" value="UniProtKB-EC"/>
</dbReference>
<sequence length="150" mass="16238">MSCNCNKIENVRIKKMLTEAIEPKRGTDGSAGYDLFACDATIILPGKSCMITTGIAMEIPNGYVGLVFARSGLATKQGLRPANCVGVIDSDYRGEIKVCLYNDSFDVREVNFGDRIAQIVIVPYIYPNLEVVENLSDTERGDGGFGSTGK</sequence>
<organism evidence="6">
    <name type="scientific">Siphoviridae sp. ctgN495</name>
    <dbReference type="NCBI Taxonomy" id="2825608"/>
    <lineage>
        <taxon>Viruses</taxon>
        <taxon>Duplodnaviria</taxon>
        <taxon>Heunggongvirae</taxon>
        <taxon>Uroviricota</taxon>
        <taxon>Caudoviricetes</taxon>
    </lineage>
</organism>
<evidence type="ECO:0000256" key="2">
    <source>
        <dbReference type="ARBA" id="ARBA00012379"/>
    </source>
</evidence>
<dbReference type="EC" id="3.6.1.23" evidence="2"/>
<dbReference type="Gene3D" id="2.70.40.10">
    <property type="match status" value="1"/>
</dbReference>
<dbReference type="PANTHER" id="PTHR11241:SF0">
    <property type="entry name" value="DEOXYURIDINE 5'-TRIPHOSPHATE NUCLEOTIDOHYDROLASE"/>
    <property type="match status" value="1"/>
</dbReference>
<comment type="similarity">
    <text evidence="1">Belongs to the dUTPase family.</text>
</comment>